<dbReference type="FunFam" id="2.60.120.10:FF:000033">
    <property type="entry name" value="Centromere protein C 1"/>
    <property type="match status" value="1"/>
</dbReference>
<comment type="caution">
    <text evidence="9">The sequence shown here is derived from an EMBL/GenBank/DDBJ whole genome shotgun (WGS) entry which is preliminary data.</text>
</comment>
<dbReference type="InterPro" id="IPR014710">
    <property type="entry name" value="RmlC-like_jellyroll"/>
</dbReference>
<gene>
    <name evidence="9" type="ORF">D9615_009945</name>
</gene>
<dbReference type="Pfam" id="PF11699">
    <property type="entry name" value="CENP-C_C"/>
    <property type="match status" value="1"/>
</dbReference>
<evidence type="ECO:0000256" key="3">
    <source>
        <dbReference type="ARBA" id="ARBA00023125"/>
    </source>
</evidence>
<evidence type="ECO:0000259" key="8">
    <source>
        <dbReference type="Pfam" id="PF11699"/>
    </source>
</evidence>
<evidence type="ECO:0000313" key="9">
    <source>
        <dbReference type="EMBL" id="KAF5369184.1"/>
    </source>
</evidence>
<evidence type="ECO:0000313" key="10">
    <source>
        <dbReference type="Proteomes" id="UP000565441"/>
    </source>
</evidence>
<dbReference type="InterPro" id="IPR011051">
    <property type="entry name" value="RmlC_Cupin_sf"/>
</dbReference>
<dbReference type="InterPro" id="IPR025974">
    <property type="entry name" value="Mif2/CENP-C_cupin"/>
</dbReference>
<comment type="similarity">
    <text evidence="2">Belongs to the CENP-C/MIF2 family.</text>
</comment>
<proteinExistence type="inferred from homology"/>
<keyword evidence="4" id="KW-0539">Nucleus</keyword>
<evidence type="ECO:0000256" key="6">
    <source>
        <dbReference type="ARBA" id="ARBA00075033"/>
    </source>
</evidence>
<feature type="compositionally biased region" description="Polar residues" evidence="7">
    <location>
        <begin position="138"/>
        <end position="162"/>
    </location>
</feature>
<comment type="function">
    <text evidence="5">Component of the kinetochore, a multiprotein complex that assembles on centromeric DNA and attaches chromosomes to spindle microtubules, mediating chromosome segregation and sister chromatid segregation during meiosis and mitosis. Component of the inner kinetochore constitutive centromere-associated network (CCAN), which serves as a structural platform for outer kinetochore assembly.</text>
</comment>
<feature type="region of interest" description="Disordered" evidence="7">
    <location>
        <begin position="607"/>
        <end position="627"/>
    </location>
</feature>
<feature type="compositionally biased region" description="Basic and acidic residues" evidence="7">
    <location>
        <begin position="306"/>
        <end position="325"/>
    </location>
</feature>
<dbReference type="OrthoDB" id="1939643at2759"/>
<dbReference type="CDD" id="cd06993">
    <property type="entry name" value="cupin_CENP-C_C"/>
    <property type="match status" value="1"/>
</dbReference>
<feature type="compositionally biased region" description="Acidic residues" evidence="7">
    <location>
        <begin position="287"/>
        <end position="305"/>
    </location>
</feature>
<dbReference type="GO" id="GO:0000776">
    <property type="term" value="C:kinetochore"/>
    <property type="evidence" value="ECO:0007669"/>
    <property type="project" value="InterPro"/>
</dbReference>
<organism evidence="9 10">
    <name type="scientific">Tricholomella constricta</name>
    <dbReference type="NCBI Taxonomy" id="117010"/>
    <lineage>
        <taxon>Eukaryota</taxon>
        <taxon>Fungi</taxon>
        <taxon>Dikarya</taxon>
        <taxon>Basidiomycota</taxon>
        <taxon>Agaricomycotina</taxon>
        <taxon>Agaricomycetes</taxon>
        <taxon>Agaricomycetidae</taxon>
        <taxon>Agaricales</taxon>
        <taxon>Tricholomatineae</taxon>
        <taxon>Lyophyllaceae</taxon>
        <taxon>Tricholomella</taxon>
    </lineage>
</organism>
<dbReference type="PANTHER" id="PTHR16684:SF11">
    <property type="entry name" value="CENTROMERE PROTEIN C"/>
    <property type="match status" value="1"/>
</dbReference>
<dbReference type="GO" id="GO:0051382">
    <property type="term" value="P:kinetochore assembly"/>
    <property type="evidence" value="ECO:0007669"/>
    <property type="project" value="InterPro"/>
</dbReference>
<dbReference type="AlphaFoldDB" id="A0A8H5GQ75"/>
<feature type="compositionally biased region" description="Acidic residues" evidence="7">
    <location>
        <begin position="259"/>
        <end position="270"/>
    </location>
</feature>
<evidence type="ECO:0000256" key="4">
    <source>
        <dbReference type="ARBA" id="ARBA00023242"/>
    </source>
</evidence>
<feature type="domain" description="Mif2/CENP-C cupin" evidence="8">
    <location>
        <begin position="482"/>
        <end position="566"/>
    </location>
</feature>
<name>A0A8H5GQ75_9AGAR</name>
<dbReference type="GO" id="GO:0051315">
    <property type="term" value="P:attachment of mitotic spindle microtubules to kinetochore"/>
    <property type="evidence" value="ECO:0007669"/>
    <property type="project" value="TreeGrafter"/>
</dbReference>
<dbReference type="SUPFAM" id="SSF51182">
    <property type="entry name" value="RmlC-like cupins"/>
    <property type="match status" value="1"/>
</dbReference>
<feature type="compositionally biased region" description="Basic and acidic residues" evidence="7">
    <location>
        <begin position="347"/>
        <end position="360"/>
    </location>
</feature>
<dbReference type="GO" id="GO:0005634">
    <property type="term" value="C:nucleus"/>
    <property type="evidence" value="ECO:0007669"/>
    <property type="project" value="UniProtKB-SubCell"/>
</dbReference>
<evidence type="ECO:0000256" key="2">
    <source>
        <dbReference type="ARBA" id="ARBA00010291"/>
    </source>
</evidence>
<dbReference type="Gene3D" id="2.60.120.10">
    <property type="entry name" value="Jelly Rolls"/>
    <property type="match status" value="1"/>
</dbReference>
<protein>
    <recommendedName>
        <fullName evidence="6">CENP-C homolog</fullName>
    </recommendedName>
</protein>
<keyword evidence="3" id="KW-0238">DNA-binding</keyword>
<comment type="subcellular location">
    <subcellularLocation>
        <location evidence="1">Nucleus</location>
    </subcellularLocation>
</comment>
<sequence length="627" mass="70371">MGRSASSERGGHKWNWNKHDQARILMFRFPRAWTLSATMPSSARKSSLGAARRGPQKAHIPYRGDNPEVGKKTGIVVQHIERKSDGFEPFEELIQQADKRTPFKPKGRKKKSIPIPEEEFDEYGEMSMELDDSPMQYFANSRQPVTPTSARNGVSTRPVTRTSDIDFDQIPSPRSRGSARKSTGYISGPGPSRLSNSFRAQDVEDDLEEDDHADHNHSGYHGDQASGSGEHDSPQGTSFMAMDQDDDDSGPEAGHNGVPDDEEPEEEEEPLTARRDKGKGRAPLSDVAEEPESEIEDEIAQELEEEQHYSDDDGGPEEHHTELSPRRTKKAKFAEELQRPHGRSSKSKKENRVYREGVRKSAREHYKPLEWWRGEKLVYGRSQRAGSGLVLVPPIREIVRIPKDEPEPLGKRKRSRARSKSKVAEDVHYKVVPVENPEEGWDDETKPHCVVMDYETEEQVQRRIAYTWKMLEPEQVDPNKWKYQRVFGDAGFIAAGVLVIPPGERKQTKRSKDNTYIFYVIEGAINLKVHNTSLVLATGAMFMVPRGNAYFIENISERDAKLFFAQGKKVAESELEAGGSHIAPHRHSSIDARKTAPARALSAAAAAQAEGRAMSKAPAPKRAASTR</sequence>
<keyword evidence="10" id="KW-1185">Reference proteome</keyword>
<dbReference type="GO" id="GO:0019237">
    <property type="term" value="F:centromeric DNA binding"/>
    <property type="evidence" value="ECO:0007669"/>
    <property type="project" value="InterPro"/>
</dbReference>
<feature type="region of interest" description="Disordered" evidence="7">
    <location>
        <begin position="136"/>
        <end position="360"/>
    </location>
</feature>
<accession>A0A8H5GQ75</accession>
<feature type="region of interest" description="Disordered" evidence="7">
    <location>
        <begin position="44"/>
        <end position="70"/>
    </location>
</feature>
<evidence type="ECO:0000256" key="1">
    <source>
        <dbReference type="ARBA" id="ARBA00004123"/>
    </source>
</evidence>
<dbReference type="EMBL" id="JAACJP010000056">
    <property type="protein sequence ID" value="KAF5369184.1"/>
    <property type="molecule type" value="Genomic_DNA"/>
</dbReference>
<evidence type="ECO:0000256" key="7">
    <source>
        <dbReference type="SAM" id="MobiDB-lite"/>
    </source>
</evidence>
<evidence type="ECO:0000256" key="5">
    <source>
        <dbReference type="ARBA" id="ARBA00057947"/>
    </source>
</evidence>
<reference evidence="9 10" key="1">
    <citation type="journal article" date="2020" name="ISME J.">
        <title>Uncovering the hidden diversity of litter-decomposition mechanisms in mushroom-forming fungi.</title>
        <authorList>
            <person name="Floudas D."/>
            <person name="Bentzer J."/>
            <person name="Ahren D."/>
            <person name="Johansson T."/>
            <person name="Persson P."/>
            <person name="Tunlid A."/>
        </authorList>
    </citation>
    <scope>NUCLEOTIDE SEQUENCE [LARGE SCALE GENOMIC DNA]</scope>
    <source>
        <strain evidence="9 10">CBS 661.87</strain>
    </source>
</reference>
<dbReference type="PANTHER" id="PTHR16684">
    <property type="entry name" value="CENTROMERE PROTEIN C"/>
    <property type="match status" value="1"/>
</dbReference>
<dbReference type="GO" id="GO:0051455">
    <property type="term" value="P:spindle attachment to meiosis I kinetochore"/>
    <property type="evidence" value="ECO:0007669"/>
    <property type="project" value="TreeGrafter"/>
</dbReference>
<dbReference type="Proteomes" id="UP000565441">
    <property type="component" value="Unassembled WGS sequence"/>
</dbReference>
<dbReference type="InterPro" id="IPR028386">
    <property type="entry name" value="CENP-C/Mif2/cnp3"/>
</dbReference>